<gene>
    <name evidence="1" type="ORF">Asru_0420_01</name>
</gene>
<proteinExistence type="predicted"/>
<dbReference type="EMBL" id="BANB01000420">
    <property type="protein sequence ID" value="GAN77684.1"/>
    <property type="molecule type" value="Genomic_DNA"/>
</dbReference>
<dbReference type="Proteomes" id="UP000032680">
    <property type="component" value="Unassembled WGS sequence"/>
</dbReference>
<comment type="caution">
    <text evidence="1">The sequence shown here is derived from an EMBL/GenBank/DDBJ whole genome shotgun (WGS) entry which is preliminary data.</text>
</comment>
<reference evidence="1 2" key="1">
    <citation type="submission" date="2012-11" db="EMBL/GenBank/DDBJ databases">
        <title>Whole genome sequence of Acidisphaera rubrifaciens HS-AP3.</title>
        <authorList>
            <person name="Azuma Y."/>
            <person name="Higashiura N."/>
            <person name="Hirakawa H."/>
            <person name="Matsushita K."/>
        </authorList>
    </citation>
    <scope>NUCLEOTIDE SEQUENCE [LARGE SCALE GENOMIC DNA]</scope>
    <source>
        <strain evidence="1 2">HS-AP3</strain>
    </source>
</reference>
<dbReference type="AlphaFoldDB" id="A0A0D6PA01"/>
<sequence>MAQMAVTVLLEADYALIRSKIPGLPDQFKKWEFQTWQTKARIEGGGHVADEITVTLDDVVSNRITTIDGLESFARQKLMSR</sequence>
<evidence type="ECO:0000313" key="2">
    <source>
        <dbReference type="Proteomes" id="UP000032680"/>
    </source>
</evidence>
<name>A0A0D6PA01_9PROT</name>
<keyword evidence="2" id="KW-1185">Reference proteome</keyword>
<accession>A0A0D6PA01</accession>
<protein>
    <submittedName>
        <fullName evidence="1">Uncharacterized protein</fullName>
    </submittedName>
</protein>
<organism evidence="1 2">
    <name type="scientific">Acidisphaera rubrifaciens HS-AP3</name>
    <dbReference type="NCBI Taxonomy" id="1231350"/>
    <lineage>
        <taxon>Bacteria</taxon>
        <taxon>Pseudomonadati</taxon>
        <taxon>Pseudomonadota</taxon>
        <taxon>Alphaproteobacteria</taxon>
        <taxon>Acetobacterales</taxon>
        <taxon>Acetobacteraceae</taxon>
        <taxon>Acidisphaera</taxon>
    </lineage>
</organism>
<evidence type="ECO:0000313" key="1">
    <source>
        <dbReference type="EMBL" id="GAN77684.1"/>
    </source>
</evidence>